<keyword evidence="2" id="KW-1185">Reference proteome</keyword>
<organism evidence="1 2">
    <name type="scientific">Blepharisma stoltei</name>
    <dbReference type="NCBI Taxonomy" id="1481888"/>
    <lineage>
        <taxon>Eukaryota</taxon>
        <taxon>Sar</taxon>
        <taxon>Alveolata</taxon>
        <taxon>Ciliophora</taxon>
        <taxon>Postciliodesmatophora</taxon>
        <taxon>Heterotrichea</taxon>
        <taxon>Heterotrichida</taxon>
        <taxon>Blepharismidae</taxon>
        <taxon>Blepharisma</taxon>
    </lineage>
</organism>
<evidence type="ECO:0000313" key="2">
    <source>
        <dbReference type="Proteomes" id="UP001162131"/>
    </source>
</evidence>
<reference evidence="1" key="1">
    <citation type="submission" date="2021-09" db="EMBL/GenBank/DDBJ databases">
        <authorList>
            <consortium name="AG Swart"/>
            <person name="Singh M."/>
            <person name="Singh A."/>
            <person name="Seah K."/>
            <person name="Emmerich C."/>
        </authorList>
    </citation>
    <scope>NUCLEOTIDE SEQUENCE</scope>
    <source>
        <strain evidence="1">ATCC30299</strain>
    </source>
</reference>
<evidence type="ECO:0000313" key="1">
    <source>
        <dbReference type="EMBL" id="CAG9329085.1"/>
    </source>
</evidence>
<dbReference type="EMBL" id="CAJZBQ010000047">
    <property type="protein sequence ID" value="CAG9329085.1"/>
    <property type="molecule type" value="Genomic_DNA"/>
</dbReference>
<comment type="caution">
    <text evidence="1">The sequence shown here is derived from an EMBL/GenBank/DDBJ whole genome shotgun (WGS) entry which is preliminary data.</text>
</comment>
<accession>A0AAU9JRU7</accession>
<proteinExistence type="predicted"/>
<dbReference type="Proteomes" id="UP001162131">
    <property type="component" value="Unassembled WGS sequence"/>
</dbReference>
<dbReference type="AlphaFoldDB" id="A0AAU9JRU7"/>
<name>A0AAU9JRU7_9CILI</name>
<gene>
    <name evidence="1" type="ORF">BSTOLATCC_MIC48333</name>
</gene>
<protein>
    <submittedName>
        <fullName evidence="1">Uncharacterized protein</fullName>
    </submittedName>
</protein>
<sequence length="95" mass="11103">MQFSLQSFYHQVSFTIIELSDEYFPWQSFVIWSDLTIFFKKYSVKAASIPLCQLQFAELNSTFNCLKILAFKASFSLAKILSKGYSYLNMHNCMI</sequence>